<keyword evidence="1" id="KW-0378">Hydrolase</keyword>
<dbReference type="InterPro" id="IPR017754">
    <property type="entry name" value="Agmatine_deiminase"/>
</dbReference>
<feature type="compositionally biased region" description="Gly residues" evidence="2">
    <location>
        <begin position="1"/>
        <end position="14"/>
    </location>
</feature>
<comment type="caution">
    <text evidence="3">The sequence shown here is derived from an EMBL/GenBank/DDBJ whole genome shotgun (WGS) entry which is preliminary data.</text>
</comment>
<dbReference type="Proteomes" id="UP000239899">
    <property type="component" value="Unassembled WGS sequence"/>
</dbReference>
<dbReference type="GO" id="GO:0047632">
    <property type="term" value="F:agmatine deiminase activity"/>
    <property type="evidence" value="ECO:0007669"/>
    <property type="project" value="InterPro"/>
</dbReference>
<accession>A0A2P6U3E8</accession>
<dbReference type="Gene3D" id="3.75.10.10">
    <property type="entry name" value="L-arginine/glycine Amidinotransferase, Chain A"/>
    <property type="match status" value="1"/>
</dbReference>
<proteinExistence type="inferred from homology"/>
<evidence type="ECO:0000313" key="3">
    <source>
        <dbReference type="EMBL" id="PRW60837.1"/>
    </source>
</evidence>
<dbReference type="NCBIfam" id="TIGR03380">
    <property type="entry name" value="agmatine_aguA"/>
    <property type="match status" value="1"/>
</dbReference>
<evidence type="ECO:0000256" key="2">
    <source>
        <dbReference type="SAM" id="MobiDB-lite"/>
    </source>
</evidence>
<dbReference type="HAMAP" id="MF_01841">
    <property type="entry name" value="Agmatine_deimin"/>
    <property type="match status" value="1"/>
</dbReference>
<dbReference type="AlphaFoldDB" id="A0A2P6U3E8"/>
<dbReference type="PANTHER" id="PTHR31377">
    <property type="entry name" value="AGMATINE DEIMINASE-RELATED"/>
    <property type="match status" value="1"/>
</dbReference>
<dbReference type="InterPro" id="IPR007466">
    <property type="entry name" value="Peptidyl-Arg-deiminase_porph"/>
</dbReference>
<feature type="region of interest" description="Disordered" evidence="2">
    <location>
        <begin position="1"/>
        <end position="22"/>
    </location>
</feature>
<organism evidence="3 4">
    <name type="scientific">Chlorella sorokiniana</name>
    <name type="common">Freshwater green alga</name>
    <dbReference type="NCBI Taxonomy" id="3076"/>
    <lineage>
        <taxon>Eukaryota</taxon>
        <taxon>Viridiplantae</taxon>
        <taxon>Chlorophyta</taxon>
        <taxon>core chlorophytes</taxon>
        <taxon>Trebouxiophyceae</taxon>
        <taxon>Chlorellales</taxon>
        <taxon>Chlorellaceae</taxon>
        <taxon>Chlorella clade</taxon>
        <taxon>Chlorella</taxon>
    </lineage>
</organism>
<dbReference type="NCBIfam" id="NF010070">
    <property type="entry name" value="PRK13551.1"/>
    <property type="match status" value="1"/>
</dbReference>
<dbReference type="OrthoDB" id="544103at2759"/>
<evidence type="ECO:0000313" key="4">
    <source>
        <dbReference type="Proteomes" id="UP000239899"/>
    </source>
</evidence>
<dbReference type="STRING" id="3076.A0A2P6U3E8"/>
<dbReference type="GO" id="GO:0009446">
    <property type="term" value="P:putrescine biosynthetic process"/>
    <property type="evidence" value="ECO:0007669"/>
    <property type="project" value="InterPro"/>
</dbReference>
<protein>
    <submittedName>
        <fullName evidence="3">Agmatine deiminase</fullName>
    </submittedName>
</protein>
<name>A0A2P6U3E8_CHLSO</name>
<reference evidence="3 4" key="1">
    <citation type="journal article" date="2018" name="Plant J.">
        <title>Genome sequences of Chlorella sorokiniana UTEX 1602 and Micractinium conductrix SAG 241.80: implications to maltose excretion by a green alga.</title>
        <authorList>
            <person name="Arriola M.B."/>
            <person name="Velmurugan N."/>
            <person name="Zhang Y."/>
            <person name="Plunkett M.H."/>
            <person name="Hondzo H."/>
            <person name="Barney B.M."/>
        </authorList>
    </citation>
    <scope>NUCLEOTIDE SEQUENCE [LARGE SCALE GENOMIC DNA]</scope>
    <source>
        <strain evidence="4">UTEX 1602</strain>
    </source>
</reference>
<evidence type="ECO:0000256" key="1">
    <source>
        <dbReference type="ARBA" id="ARBA00022801"/>
    </source>
</evidence>
<dbReference type="PANTHER" id="PTHR31377:SF2">
    <property type="entry name" value="AGMATINE DEIMINASE"/>
    <property type="match status" value="1"/>
</dbReference>
<keyword evidence="4" id="KW-1185">Reference proteome</keyword>
<dbReference type="GO" id="GO:0004668">
    <property type="term" value="F:protein-arginine deiminase activity"/>
    <property type="evidence" value="ECO:0007669"/>
    <property type="project" value="InterPro"/>
</dbReference>
<sequence length="390" mass="41537">MSGSGAPEGAGPPLGGAAAAATADPAALGFRMPAEWEPHERTWMGWPQRPDNWRDNASHAQRAFVDVATAISQFEPVTICANQEQVAAAREALPPHISVVCIPQDDAWFRDTGPTFVVKEEPGGGRAVAGVDWQFNAWGGLEGGLYASWERDSGVAGTILQMEGTQRFPCPIVMEGGSIHVDGQGTLLTTEECLLNHNRNPELSREQIEGWLRRMLGVQKIIWLPKGLVGDDDTNGHIDNFACFAAPGVVLLAWTDDESDPQHAISKEAFQILSGTTDAQGRKLQVVKLPLPPPLHIIEHEAAGVQVLDGSKPRVAGERMAASYANCYVCNGGVVVPAFGGEAAEADARAVEVLQAAFPGRKVVSVQSREILLGGGNIHCITQQQPKGAA</sequence>
<dbReference type="Pfam" id="PF04371">
    <property type="entry name" value="PAD_porph"/>
    <property type="match status" value="1"/>
</dbReference>
<dbReference type="SUPFAM" id="SSF55909">
    <property type="entry name" value="Pentein"/>
    <property type="match status" value="1"/>
</dbReference>
<dbReference type="EMBL" id="LHPG02000002">
    <property type="protein sequence ID" value="PRW60837.1"/>
    <property type="molecule type" value="Genomic_DNA"/>
</dbReference>
<gene>
    <name evidence="3" type="ORF">C2E21_0877</name>
</gene>